<evidence type="ECO:0000256" key="5">
    <source>
        <dbReference type="ARBA" id="ARBA00023136"/>
    </source>
</evidence>
<dbReference type="EMBL" id="VFSU01000029">
    <property type="protein sequence ID" value="TPE59833.1"/>
    <property type="molecule type" value="Genomic_DNA"/>
</dbReference>
<dbReference type="InterPro" id="IPR022791">
    <property type="entry name" value="L-PG_synthase/AglD"/>
</dbReference>
<gene>
    <name evidence="7" type="ORF">FJQ54_12965</name>
</gene>
<feature type="transmembrane region" description="Helical" evidence="6">
    <location>
        <begin position="93"/>
        <end position="114"/>
    </location>
</feature>
<feature type="transmembrane region" description="Helical" evidence="6">
    <location>
        <begin position="20"/>
        <end position="41"/>
    </location>
</feature>
<name>A0A501XHQ9_9SPHN</name>
<keyword evidence="4 6" id="KW-1133">Transmembrane helix</keyword>
<evidence type="ECO:0000256" key="6">
    <source>
        <dbReference type="SAM" id="Phobius"/>
    </source>
</evidence>
<evidence type="ECO:0000256" key="4">
    <source>
        <dbReference type="ARBA" id="ARBA00022989"/>
    </source>
</evidence>
<comment type="subcellular location">
    <subcellularLocation>
        <location evidence="1">Cell membrane</location>
        <topology evidence="1">Multi-pass membrane protein</topology>
    </subcellularLocation>
</comment>
<sequence>MKLDPRLQRVIDWLQAHKTWLSALLTILVLTVAGFALWEILKEVDPDDIGAAFGRITPHQVALSIALTALSFFVLSFYDVLGLHAIHKPQPYWRALLASFTAYNLSHNLGFAPITGAAARWRAYRGTNLDPGDIARIVVIAGVTFWLGIFLLLGVFLVSFPGALRVHDATMNYGTQAAIGTAILIVIAIYLLACAREMGPLNILGWTLPVPTLKQALIQFTLAATDIAIASAALLVLLPPDVWHHYPDFLVAYVVAVVVAMVAHAPGGIGVFEAVVLVTLPEVDKPSLISALILYRLIYYWGPLLIAVALLGLNELRMVRQTRSTGARSAKVKAPPDTGGQHPF</sequence>
<evidence type="ECO:0000256" key="1">
    <source>
        <dbReference type="ARBA" id="ARBA00004651"/>
    </source>
</evidence>
<feature type="transmembrane region" description="Helical" evidence="6">
    <location>
        <begin position="61"/>
        <end position="81"/>
    </location>
</feature>
<feature type="transmembrane region" description="Helical" evidence="6">
    <location>
        <begin position="216"/>
        <end position="238"/>
    </location>
</feature>
<proteinExistence type="predicted"/>
<protein>
    <submittedName>
        <fullName evidence="7">UPF0104 family protein</fullName>
    </submittedName>
</protein>
<dbReference type="GO" id="GO:0005886">
    <property type="term" value="C:plasma membrane"/>
    <property type="evidence" value="ECO:0007669"/>
    <property type="project" value="UniProtKB-SubCell"/>
</dbReference>
<dbReference type="Proteomes" id="UP000319897">
    <property type="component" value="Unassembled WGS sequence"/>
</dbReference>
<feature type="transmembrane region" description="Helical" evidence="6">
    <location>
        <begin position="250"/>
        <end position="272"/>
    </location>
</feature>
<keyword evidence="5 6" id="KW-0472">Membrane</keyword>
<keyword evidence="2" id="KW-1003">Cell membrane</keyword>
<feature type="transmembrane region" description="Helical" evidence="6">
    <location>
        <begin position="292"/>
        <end position="313"/>
    </location>
</feature>
<dbReference type="Pfam" id="PF03706">
    <property type="entry name" value="LPG_synthase_TM"/>
    <property type="match status" value="1"/>
</dbReference>
<dbReference type="OrthoDB" id="145485at2"/>
<keyword evidence="8" id="KW-1185">Reference proteome</keyword>
<accession>A0A501XHQ9</accession>
<evidence type="ECO:0000256" key="2">
    <source>
        <dbReference type="ARBA" id="ARBA00022475"/>
    </source>
</evidence>
<evidence type="ECO:0000313" key="7">
    <source>
        <dbReference type="EMBL" id="TPE59833.1"/>
    </source>
</evidence>
<feature type="transmembrane region" description="Helical" evidence="6">
    <location>
        <begin position="134"/>
        <end position="160"/>
    </location>
</feature>
<dbReference type="PANTHER" id="PTHR39087:SF2">
    <property type="entry name" value="UPF0104 MEMBRANE PROTEIN MJ1595"/>
    <property type="match status" value="1"/>
</dbReference>
<organism evidence="7 8">
    <name type="scientific">Sandaracinobacter neustonicus</name>
    <dbReference type="NCBI Taxonomy" id="1715348"/>
    <lineage>
        <taxon>Bacteria</taxon>
        <taxon>Pseudomonadati</taxon>
        <taxon>Pseudomonadota</taxon>
        <taxon>Alphaproteobacteria</taxon>
        <taxon>Sphingomonadales</taxon>
        <taxon>Sphingosinicellaceae</taxon>
        <taxon>Sandaracinobacter</taxon>
    </lineage>
</organism>
<reference evidence="7 8" key="1">
    <citation type="submission" date="2019-06" db="EMBL/GenBank/DDBJ databases">
        <authorList>
            <person name="Lee I."/>
            <person name="Jang G.I."/>
            <person name="Hwang C.Y."/>
        </authorList>
    </citation>
    <scope>NUCLEOTIDE SEQUENCE [LARGE SCALE GENOMIC DNA]</scope>
    <source>
        <strain evidence="7 8">PAMC 28131</strain>
    </source>
</reference>
<dbReference type="RefSeq" id="WP_140928842.1">
    <property type="nucleotide sequence ID" value="NZ_VFSU01000029.1"/>
</dbReference>
<feature type="transmembrane region" description="Helical" evidence="6">
    <location>
        <begin position="172"/>
        <end position="193"/>
    </location>
</feature>
<evidence type="ECO:0000313" key="8">
    <source>
        <dbReference type="Proteomes" id="UP000319897"/>
    </source>
</evidence>
<dbReference type="AlphaFoldDB" id="A0A501XHQ9"/>
<comment type="caution">
    <text evidence="7">The sequence shown here is derived from an EMBL/GenBank/DDBJ whole genome shotgun (WGS) entry which is preliminary data.</text>
</comment>
<keyword evidence="3 6" id="KW-0812">Transmembrane</keyword>
<evidence type="ECO:0000256" key="3">
    <source>
        <dbReference type="ARBA" id="ARBA00022692"/>
    </source>
</evidence>
<dbReference type="PANTHER" id="PTHR39087">
    <property type="entry name" value="UPF0104 MEMBRANE PROTEIN MJ1595"/>
    <property type="match status" value="1"/>
</dbReference>